<accession>A0A1Y2HNH9</accession>
<evidence type="ECO:0000256" key="1">
    <source>
        <dbReference type="SAM" id="MobiDB-lite"/>
    </source>
</evidence>
<gene>
    <name evidence="2" type="ORF">BCR44DRAFT_34271</name>
</gene>
<sequence length="274" mass="30200">MLASTASNSSGRSSAPLRRLPTNLLAPRTCCDHGHGAGGEETDDHHDHDGEPDSLLPARIDRLALDNDIVDEYRDSNQAASPLTGTQFFSSLLLPSIVRLPPIPAAVDPPTASDQVFDLQPYWALFKQVQSIRSMLNQHVIDRAFHTYAHDRPAYHAEFQQVVAQAMSTLGTVHGLLRGAGLLPPTGRQASAPASAHVSEEWDQLCQHVGRVQELERERMTVTAKWQELVAESLHGTRDVQQEADQVKRLRDVVVEKINDALEEAQAWYAELAA</sequence>
<evidence type="ECO:0000313" key="3">
    <source>
        <dbReference type="Proteomes" id="UP000193411"/>
    </source>
</evidence>
<name>A0A1Y2HNH9_9FUNG</name>
<reference evidence="2 3" key="1">
    <citation type="submission" date="2016-07" db="EMBL/GenBank/DDBJ databases">
        <title>Pervasive Adenine N6-methylation of Active Genes in Fungi.</title>
        <authorList>
            <consortium name="DOE Joint Genome Institute"/>
            <person name="Mondo S.J."/>
            <person name="Dannebaum R.O."/>
            <person name="Kuo R.C."/>
            <person name="Labutti K."/>
            <person name="Haridas S."/>
            <person name="Kuo A."/>
            <person name="Salamov A."/>
            <person name="Ahrendt S.R."/>
            <person name="Lipzen A."/>
            <person name="Sullivan W."/>
            <person name="Andreopoulos W.B."/>
            <person name="Clum A."/>
            <person name="Lindquist E."/>
            <person name="Daum C."/>
            <person name="Ramamoorthy G.K."/>
            <person name="Gryganskyi A."/>
            <person name="Culley D."/>
            <person name="Magnuson J.K."/>
            <person name="James T.Y."/>
            <person name="O'Malley M.A."/>
            <person name="Stajich J.E."/>
            <person name="Spatafora J.W."/>
            <person name="Visel A."/>
            <person name="Grigoriev I.V."/>
        </authorList>
    </citation>
    <scope>NUCLEOTIDE SEQUENCE [LARGE SCALE GENOMIC DNA]</scope>
    <source>
        <strain evidence="2 3">PL171</strain>
    </source>
</reference>
<dbReference type="AlphaFoldDB" id="A0A1Y2HNH9"/>
<evidence type="ECO:0000313" key="2">
    <source>
        <dbReference type="EMBL" id="ORZ35263.1"/>
    </source>
</evidence>
<dbReference type="Proteomes" id="UP000193411">
    <property type="component" value="Unassembled WGS sequence"/>
</dbReference>
<comment type="caution">
    <text evidence="2">The sequence shown here is derived from an EMBL/GenBank/DDBJ whole genome shotgun (WGS) entry which is preliminary data.</text>
</comment>
<organism evidence="2 3">
    <name type="scientific">Catenaria anguillulae PL171</name>
    <dbReference type="NCBI Taxonomy" id="765915"/>
    <lineage>
        <taxon>Eukaryota</taxon>
        <taxon>Fungi</taxon>
        <taxon>Fungi incertae sedis</taxon>
        <taxon>Blastocladiomycota</taxon>
        <taxon>Blastocladiomycetes</taxon>
        <taxon>Blastocladiales</taxon>
        <taxon>Catenariaceae</taxon>
        <taxon>Catenaria</taxon>
    </lineage>
</organism>
<dbReference type="EMBL" id="MCFL01000023">
    <property type="protein sequence ID" value="ORZ35263.1"/>
    <property type="molecule type" value="Genomic_DNA"/>
</dbReference>
<dbReference type="OrthoDB" id="434723at2759"/>
<feature type="region of interest" description="Disordered" evidence="1">
    <location>
        <begin position="1"/>
        <end position="55"/>
    </location>
</feature>
<protein>
    <submittedName>
        <fullName evidence="2">Uncharacterized protein</fullName>
    </submittedName>
</protein>
<feature type="compositionally biased region" description="Low complexity" evidence="1">
    <location>
        <begin position="1"/>
        <end position="15"/>
    </location>
</feature>
<keyword evidence="3" id="KW-1185">Reference proteome</keyword>
<proteinExistence type="predicted"/>
<feature type="non-terminal residue" evidence="2">
    <location>
        <position position="274"/>
    </location>
</feature>